<evidence type="ECO:0000313" key="1">
    <source>
        <dbReference type="EMBL" id="KAJ7371338.1"/>
    </source>
</evidence>
<name>A0A9X0CR99_9CNID</name>
<gene>
    <name evidence="1" type="ORF">OS493_026437</name>
</gene>
<dbReference type="AlphaFoldDB" id="A0A9X0CR99"/>
<evidence type="ECO:0000313" key="2">
    <source>
        <dbReference type="Proteomes" id="UP001163046"/>
    </source>
</evidence>
<sequence length="78" mass="8713">VLIVEFAAAVNASANPSILVITVTKITVNIFHQRHNARKMQIRKSVEVLTEGRVNQIRKTATCVFARVRMMVPIVKNA</sequence>
<protein>
    <submittedName>
        <fullName evidence="1">Uncharacterized protein</fullName>
    </submittedName>
</protein>
<keyword evidence="2" id="KW-1185">Reference proteome</keyword>
<comment type="caution">
    <text evidence="1">The sequence shown here is derived from an EMBL/GenBank/DDBJ whole genome shotgun (WGS) entry which is preliminary data.</text>
</comment>
<dbReference type="Proteomes" id="UP001163046">
    <property type="component" value="Unassembled WGS sequence"/>
</dbReference>
<feature type="non-terminal residue" evidence="1">
    <location>
        <position position="1"/>
    </location>
</feature>
<accession>A0A9X0CR99</accession>
<feature type="non-terminal residue" evidence="1">
    <location>
        <position position="78"/>
    </location>
</feature>
<organism evidence="1 2">
    <name type="scientific">Desmophyllum pertusum</name>
    <dbReference type="NCBI Taxonomy" id="174260"/>
    <lineage>
        <taxon>Eukaryota</taxon>
        <taxon>Metazoa</taxon>
        <taxon>Cnidaria</taxon>
        <taxon>Anthozoa</taxon>
        <taxon>Hexacorallia</taxon>
        <taxon>Scleractinia</taxon>
        <taxon>Caryophylliina</taxon>
        <taxon>Caryophylliidae</taxon>
        <taxon>Desmophyllum</taxon>
    </lineage>
</organism>
<proteinExistence type="predicted"/>
<dbReference type="EMBL" id="MU826848">
    <property type="protein sequence ID" value="KAJ7371338.1"/>
    <property type="molecule type" value="Genomic_DNA"/>
</dbReference>
<reference evidence="1" key="1">
    <citation type="submission" date="2023-01" db="EMBL/GenBank/DDBJ databases">
        <title>Genome assembly of the deep-sea coral Lophelia pertusa.</title>
        <authorList>
            <person name="Herrera S."/>
            <person name="Cordes E."/>
        </authorList>
    </citation>
    <scope>NUCLEOTIDE SEQUENCE</scope>
    <source>
        <strain evidence="1">USNM1676648</strain>
        <tissue evidence="1">Polyp</tissue>
    </source>
</reference>